<reference evidence="3" key="1">
    <citation type="submission" date="2012-02" db="EMBL/GenBank/DDBJ databases">
        <title>Complete sequence of chromosome of Methanomethylovorans hollandica DSM 15978.</title>
        <authorList>
            <person name="Lucas S."/>
            <person name="Copeland A."/>
            <person name="Lapidus A."/>
            <person name="Glavina del Rio T."/>
            <person name="Dalin E."/>
            <person name="Tice H."/>
            <person name="Bruce D."/>
            <person name="Goodwin L."/>
            <person name="Pitluck S."/>
            <person name="Peters L."/>
            <person name="Mikhailova N."/>
            <person name="Held B."/>
            <person name="Kyrpides N."/>
            <person name="Mavromatis K."/>
            <person name="Ivanova N."/>
            <person name="Brettin T."/>
            <person name="Detter J.C."/>
            <person name="Han C."/>
            <person name="Larimer F."/>
            <person name="Land M."/>
            <person name="Hauser L."/>
            <person name="Markowitz V."/>
            <person name="Cheng J.-F."/>
            <person name="Hugenholtz P."/>
            <person name="Woyke T."/>
            <person name="Wu D."/>
            <person name="Spring S."/>
            <person name="Schroeder M."/>
            <person name="Brambilla E."/>
            <person name="Klenk H.-P."/>
            <person name="Eisen J.A."/>
        </authorList>
    </citation>
    <scope>NUCLEOTIDE SEQUENCE [LARGE SCALE GENOMIC DNA]</scope>
    <source>
        <strain evidence="3">DSM 15978 / NBRC 107637 / DMS1</strain>
    </source>
</reference>
<accession>L0KVE4</accession>
<dbReference type="InterPro" id="IPR004426">
    <property type="entry name" value="MJ1210-like"/>
</dbReference>
<dbReference type="PANTHER" id="PTHR35610">
    <property type="entry name" value="3-ISOPROPYLMALATE DEHYDRATASE-RELATED"/>
    <property type="match status" value="1"/>
</dbReference>
<dbReference type="HOGENOM" id="CLU_075000_1_0_2"/>
<dbReference type="InterPro" id="IPR019151">
    <property type="entry name" value="Proteasome_assmbl_chaperone_2"/>
</dbReference>
<dbReference type="Pfam" id="PF09754">
    <property type="entry name" value="PAC2"/>
    <property type="match status" value="1"/>
</dbReference>
<dbReference type="AlphaFoldDB" id="L0KVE4"/>
<dbReference type="STRING" id="867904.Metho_0395"/>
<protein>
    <submittedName>
        <fullName evidence="2">TIGR00162 family protein</fullName>
    </submittedName>
</protein>
<gene>
    <name evidence="2" type="ordered locus">Metho_0395</name>
</gene>
<feature type="coiled-coil region" evidence="1">
    <location>
        <begin position="219"/>
        <end position="246"/>
    </location>
</feature>
<dbReference type="GeneID" id="14407501"/>
<dbReference type="EMBL" id="CP003362">
    <property type="protein sequence ID" value="AGB48665.1"/>
    <property type="molecule type" value="Genomic_DNA"/>
</dbReference>
<dbReference type="PANTHER" id="PTHR35610:SF7">
    <property type="entry name" value="3-ISOPROPYLMALATE DEHYDRATASE"/>
    <property type="match status" value="1"/>
</dbReference>
<dbReference type="NCBIfam" id="TIGR00162">
    <property type="entry name" value="proteasome assembly chaperone family protein"/>
    <property type="match status" value="1"/>
</dbReference>
<organism evidence="2 3">
    <name type="scientific">Methanomethylovorans hollandica (strain DSM 15978 / NBRC 107637 / DMS1)</name>
    <dbReference type="NCBI Taxonomy" id="867904"/>
    <lineage>
        <taxon>Archaea</taxon>
        <taxon>Methanobacteriati</taxon>
        <taxon>Methanobacteriota</taxon>
        <taxon>Stenosarchaea group</taxon>
        <taxon>Methanomicrobia</taxon>
        <taxon>Methanosarcinales</taxon>
        <taxon>Methanosarcinaceae</taxon>
        <taxon>Methanomethylovorans</taxon>
    </lineage>
</organism>
<keyword evidence="3" id="KW-1185">Reference proteome</keyword>
<dbReference type="KEGG" id="mhz:Metho_0395"/>
<proteinExistence type="predicted"/>
<evidence type="ECO:0000256" key="1">
    <source>
        <dbReference type="SAM" id="Coils"/>
    </source>
</evidence>
<dbReference type="OrthoDB" id="31247at2157"/>
<dbReference type="Gene3D" id="3.40.50.10900">
    <property type="entry name" value="PAC-like subunit"/>
    <property type="match status" value="1"/>
</dbReference>
<sequence length="261" mass="28893">MRENRVIHLEKNVDIKDPIMIVGLPGVGHVGKLVAEHLVEELTSIKLIEIYSPHFPPQILVDENSEIRMVNNEIYVCKAEKHDLLILIGDHQSNTTNGHYELCGLYLDLAEEMGVKTIYTLGGFPTGQLTHIDEVLGAVSRAEMKSRLEEIGVQFKPNEPGGGIVGASGLMLGLCKLRGIDAACLMGMTSGYIVDPKSAQSLLKVICKLFDLDIDAGPLEERAKEMEKIVARLKEYEQQQQQQSQIMPEIGTGEEDLRYIG</sequence>
<evidence type="ECO:0000313" key="2">
    <source>
        <dbReference type="EMBL" id="AGB48665.1"/>
    </source>
</evidence>
<dbReference type="InterPro" id="IPR038389">
    <property type="entry name" value="PSMG2_sf"/>
</dbReference>
<name>L0KVE4_METHD</name>
<dbReference type="RefSeq" id="WP_015323834.1">
    <property type="nucleotide sequence ID" value="NC_019977.1"/>
</dbReference>
<dbReference type="SUPFAM" id="SSF159659">
    <property type="entry name" value="Cgl1923-like"/>
    <property type="match status" value="1"/>
</dbReference>
<keyword evidence="1" id="KW-0175">Coiled coil</keyword>
<evidence type="ECO:0000313" key="3">
    <source>
        <dbReference type="Proteomes" id="UP000010866"/>
    </source>
</evidence>
<dbReference type="Proteomes" id="UP000010866">
    <property type="component" value="Chromosome"/>
</dbReference>